<evidence type="ECO:0000259" key="4">
    <source>
        <dbReference type="PROSITE" id="PS51379"/>
    </source>
</evidence>
<dbReference type="GO" id="GO:0051536">
    <property type="term" value="F:iron-sulfur cluster binding"/>
    <property type="evidence" value="ECO:0007669"/>
    <property type="project" value="UniProtKB-KW"/>
</dbReference>
<reference evidence="5 6" key="1">
    <citation type="submission" date="2019-08" db="EMBL/GenBank/DDBJ databases">
        <title>In-depth cultivation of the pig gut microbiome towards novel bacterial diversity and tailored functional studies.</title>
        <authorList>
            <person name="Wylensek D."/>
            <person name="Hitch T.C.A."/>
            <person name="Clavel T."/>
        </authorList>
    </citation>
    <scope>NUCLEOTIDE SEQUENCE [LARGE SCALE GENOMIC DNA]</scope>
    <source>
        <strain evidence="5 6">BBE-744-WT-12</strain>
    </source>
</reference>
<dbReference type="PANTHER" id="PTHR42827:SF1">
    <property type="entry name" value="IRON-SULFUR CLUSTER-BINDING PROTEIN"/>
    <property type="match status" value="1"/>
</dbReference>
<dbReference type="GO" id="GO:0046872">
    <property type="term" value="F:metal ion binding"/>
    <property type="evidence" value="ECO:0007669"/>
    <property type="project" value="UniProtKB-KW"/>
</dbReference>
<dbReference type="PROSITE" id="PS51379">
    <property type="entry name" value="4FE4S_FER_2"/>
    <property type="match status" value="1"/>
</dbReference>
<dbReference type="AlphaFoldDB" id="A0A844G2I3"/>
<accession>A0A844G2I3</accession>
<evidence type="ECO:0000256" key="1">
    <source>
        <dbReference type="ARBA" id="ARBA00022723"/>
    </source>
</evidence>
<dbReference type="PROSITE" id="PS00198">
    <property type="entry name" value="4FE4S_FER_1"/>
    <property type="match status" value="1"/>
</dbReference>
<dbReference type="InterPro" id="IPR017896">
    <property type="entry name" value="4Fe4S_Fe-S-bd"/>
</dbReference>
<dbReference type="RefSeq" id="WP_106052311.1">
    <property type="nucleotide sequence ID" value="NZ_DBFCGB010000034.1"/>
</dbReference>
<evidence type="ECO:0000256" key="2">
    <source>
        <dbReference type="ARBA" id="ARBA00023004"/>
    </source>
</evidence>
<gene>
    <name evidence="5" type="ORF">FYJ85_06830</name>
</gene>
<keyword evidence="1" id="KW-0479">Metal-binding</keyword>
<dbReference type="Proteomes" id="UP000435649">
    <property type="component" value="Unassembled WGS sequence"/>
</dbReference>
<dbReference type="EMBL" id="VUNS01000005">
    <property type="protein sequence ID" value="MST96758.1"/>
    <property type="molecule type" value="Genomic_DNA"/>
</dbReference>
<evidence type="ECO:0000313" key="6">
    <source>
        <dbReference type="Proteomes" id="UP000435649"/>
    </source>
</evidence>
<feature type="domain" description="4Fe-4S ferredoxin-type" evidence="4">
    <location>
        <begin position="196"/>
        <end position="226"/>
    </location>
</feature>
<dbReference type="PANTHER" id="PTHR42827">
    <property type="entry name" value="IRON-SULFUR CLUSTER-BINDING PROTEIN-RELATED"/>
    <property type="match status" value="1"/>
</dbReference>
<evidence type="ECO:0000256" key="3">
    <source>
        <dbReference type="ARBA" id="ARBA00023014"/>
    </source>
</evidence>
<keyword evidence="2" id="KW-0408">Iron</keyword>
<keyword evidence="3" id="KW-0411">Iron-sulfur</keyword>
<evidence type="ECO:0000313" key="5">
    <source>
        <dbReference type="EMBL" id="MST96758.1"/>
    </source>
</evidence>
<organism evidence="5 6">
    <name type="scientific">Victivallis lenta</name>
    <dbReference type="NCBI Taxonomy" id="2606640"/>
    <lineage>
        <taxon>Bacteria</taxon>
        <taxon>Pseudomonadati</taxon>
        <taxon>Lentisphaerota</taxon>
        <taxon>Lentisphaeria</taxon>
        <taxon>Victivallales</taxon>
        <taxon>Victivallaceae</taxon>
        <taxon>Victivallis</taxon>
    </lineage>
</organism>
<proteinExistence type="predicted"/>
<sequence>MAIMTRNFNEYDFGDPAEAAETVKRKALEFGADAVGIGSIDRWATAPLQMDPKQIMPECKSIIGMVFRVERGSLRGIEEGTYFSNYSAMGYGGITYLYMPMTVINLSKFIEDQGYEAIPMGHQSDWRGIDADGYAIRNYSRPVAPGKPQPDIMIQLRIAAFLCGLGEIGFSKMFLSPQFGPRCRVGIVLTDVELQPDPLYNGPQLCNRCMACVKACPGGCFPTDRTVKTTLAGREVEWSDLDMARCDMTFRGAAPAETEQKPPYMEWGAPTKPGSWSPFYRKPRNLYNTGQAVCGSRGCTRACMISLETRGVLQNSFRQKFRRRPQWSVDWSTPPEYAAGTVFRPDRTGSSDVD</sequence>
<comment type="caution">
    <text evidence="5">The sequence shown here is derived from an EMBL/GenBank/DDBJ whole genome shotgun (WGS) entry which is preliminary data.</text>
</comment>
<dbReference type="InterPro" id="IPR017900">
    <property type="entry name" value="4Fe4S_Fe_S_CS"/>
</dbReference>
<keyword evidence="6" id="KW-1185">Reference proteome</keyword>
<name>A0A844G2I3_9BACT</name>
<protein>
    <recommendedName>
        <fullName evidence="4">4Fe-4S ferredoxin-type domain-containing protein</fullName>
    </recommendedName>
</protein>